<evidence type="ECO:0000256" key="6">
    <source>
        <dbReference type="ARBA" id="ARBA00047942"/>
    </source>
</evidence>
<evidence type="ECO:0000313" key="8">
    <source>
        <dbReference type="EMBL" id="RZB28856.1"/>
    </source>
</evidence>
<dbReference type="GO" id="GO:0009007">
    <property type="term" value="F:site-specific DNA-methyltransferase (adenine-specific) activity"/>
    <property type="evidence" value="ECO:0007669"/>
    <property type="project" value="UniProtKB-EC"/>
</dbReference>
<gene>
    <name evidence="8" type="ORF">AEth_01732</name>
</gene>
<dbReference type="AlphaFoldDB" id="A0A8B3S1K1"/>
<evidence type="ECO:0000256" key="5">
    <source>
        <dbReference type="ARBA" id="ARBA00022747"/>
    </source>
</evidence>
<dbReference type="SUPFAM" id="SSF53335">
    <property type="entry name" value="S-adenosyl-L-methionine-dependent methyltransferases"/>
    <property type="match status" value="1"/>
</dbReference>
<dbReference type="GO" id="GO:0008170">
    <property type="term" value="F:N-methyltransferase activity"/>
    <property type="evidence" value="ECO:0007669"/>
    <property type="project" value="InterPro"/>
</dbReference>
<feature type="domain" description="DNA methylase adenine-specific" evidence="7">
    <location>
        <begin position="1"/>
        <end position="192"/>
    </location>
</feature>
<accession>A0A8B3S1K1</accession>
<dbReference type="EC" id="2.1.1.72" evidence="1"/>
<reference evidence="9" key="1">
    <citation type="submission" date="2019-01" db="EMBL/GenBank/DDBJ databases">
        <title>Anaerobic oxidation of ethane by archaea from a marine hydrocarbon seep.</title>
        <authorList>
            <person name="Musat F."/>
        </authorList>
    </citation>
    <scope>NUCLEOTIDE SEQUENCE [LARGE SCALE GENOMIC DNA]</scope>
</reference>
<comment type="catalytic activity">
    <reaction evidence="6">
        <text>a 2'-deoxyadenosine in DNA + S-adenosyl-L-methionine = an N(6)-methyl-2'-deoxyadenosine in DNA + S-adenosyl-L-homocysteine + H(+)</text>
        <dbReference type="Rhea" id="RHEA:15197"/>
        <dbReference type="Rhea" id="RHEA-COMP:12418"/>
        <dbReference type="Rhea" id="RHEA-COMP:12419"/>
        <dbReference type="ChEBI" id="CHEBI:15378"/>
        <dbReference type="ChEBI" id="CHEBI:57856"/>
        <dbReference type="ChEBI" id="CHEBI:59789"/>
        <dbReference type="ChEBI" id="CHEBI:90615"/>
        <dbReference type="ChEBI" id="CHEBI:90616"/>
        <dbReference type="EC" id="2.1.1.72"/>
    </reaction>
</comment>
<evidence type="ECO:0000313" key="9">
    <source>
        <dbReference type="Proteomes" id="UP000291831"/>
    </source>
</evidence>
<dbReference type="EMBL" id="RPGO01000034">
    <property type="protein sequence ID" value="RZB28856.1"/>
    <property type="molecule type" value="Genomic_DNA"/>
</dbReference>
<protein>
    <recommendedName>
        <fullName evidence="1">site-specific DNA-methyltransferase (adenine-specific)</fullName>
        <ecNumber evidence="1">2.1.1.72</ecNumber>
    </recommendedName>
</protein>
<dbReference type="PRINTS" id="PR00507">
    <property type="entry name" value="N12N6MTFRASE"/>
</dbReference>
<dbReference type="GO" id="GO:0003677">
    <property type="term" value="F:DNA binding"/>
    <property type="evidence" value="ECO:0007669"/>
    <property type="project" value="InterPro"/>
</dbReference>
<dbReference type="InterPro" id="IPR051537">
    <property type="entry name" value="DNA_Adenine_Mtase"/>
</dbReference>
<dbReference type="PROSITE" id="PS00092">
    <property type="entry name" value="N6_MTASE"/>
    <property type="match status" value="1"/>
</dbReference>
<dbReference type="InterPro" id="IPR002052">
    <property type="entry name" value="DNA_methylase_N6_adenine_CS"/>
</dbReference>
<dbReference type="Gene3D" id="3.40.50.150">
    <property type="entry name" value="Vaccinia Virus protein VP39"/>
    <property type="match status" value="1"/>
</dbReference>
<dbReference type="GO" id="GO:0032259">
    <property type="term" value="P:methylation"/>
    <property type="evidence" value="ECO:0007669"/>
    <property type="project" value="UniProtKB-KW"/>
</dbReference>
<dbReference type="InterPro" id="IPR029063">
    <property type="entry name" value="SAM-dependent_MTases_sf"/>
</dbReference>
<proteinExistence type="predicted"/>
<dbReference type="GO" id="GO:0009307">
    <property type="term" value="P:DNA restriction-modification system"/>
    <property type="evidence" value="ECO:0007669"/>
    <property type="project" value="UniProtKB-KW"/>
</dbReference>
<evidence type="ECO:0000256" key="4">
    <source>
        <dbReference type="ARBA" id="ARBA00022691"/>
    </source>
</evidence>
<sequence length="269" mass="31051">MFLHNIGEIDGESSISAVDSLISDPGDWYDYVLTNPPFGKKSSMTFTNEEGKQEKEELVYNRQDFWATTSNKQLNFLQHIHTLLKSDGCAAVVLPDNVLFEGGAGETVRKKILETTDLHTVLRLPTGIFYKQGVKANVLFFDNKPASKDPWTKEVWIYDFRTNVHFTLKKNPMKFEDLKDFIKCYNPENRHVRKETWSEDNPDGRFRKFSYGEIVSRDKTNLDIFWVKDKSLADLDNLPDPDILANEIIENVEAGLESFREIVETINDE</sequence>
<keyword evidence="5" id="KW-0680">Restriction system</keyword>
<dbReference type="Proteomes" id="UP000291831">
    <property type="component" value="Unassembled WGS sequence"/>
</dbReference>
<evidence type="ECO:0000259" key="7">
    <source>
        <dbReference type="Pfam" id="PF02384"/>
    </source>
</evidence>
<evidence type="ECO:0000256" key="2">
    <source>
        <dbReference type="ARBA" id="ARBA00022603"/>
    </source>
</evidence>
<dbReference type="PANTHER" id="PTHR42933">
    <property type="entry name" value="SLR6095 PROTEIN"/>
    <property type="match status" value="1"/>
</dbReference>
<evidence type="ECO:0000256" key="1">
    <source>
        <dbReference type="ARBA" id="ARBA00011900"/>
    </source>
</evidence>
<name>A0A8B3S1K1_9EURY</name>
<keyword evidence="3 8" id="KW-0808">Transferase</keyword>
<organism evidence="8 9">
    <name type="scientific">Candidatus Argoarchaeum ethanivorans</name>
    <dbReference type="NCBI Taxonomy" id="2608793"/>
    <lineage>
        <taxon>Archaea</taxon>
        <taxon>Methanobacteriati</taxon>
        <taxon>Methanobacteriota</taxon>
        <taxon>Stenosarchaea group</taxon>
        <taxon>Methanomicrobia</taxon>
        <taxon>Methanosarcinales</taxon>
        <taxon>Methanosarcinales incertae sedis</taxon>
        <taxon>GOM Arc I cluster</taxon>
        <taxon>Candidatus Argoarchaeum</taxon>
    </lineage>
</organism>
<keyword evidence="4" id="KW-0949">S-adenosyl-L-methionine</keyword>
<comment type="caution">
    <text evidence="8">The sequence shown here is derived from an EMBL/GenBank/DDBJ whole genome shotgun (WGS) entry which is preliminary data.</text>
</comment>
<dbReference type="PANTHER" id="PTHR42933:SF4">
    <property type="entry name" value="TYPE I RESTRICTION ENZYME ECOKI METHYLASE SUBUNIT"/>
    <property type="match status" value="1"/>
</dbReference>
<dbReference type="REBASE" id="306290">
    <property type="entry name" value="M.MarArch1ORF1732P"/>
</dbReference>
<dbReference type="Pfam" id="PF02384">
    <property type="entry name" value="N6_Mtase"/>
    <property type="match status" value="1"/>
</dbReference>
<keyword evidence="2 8" id="KW-0489">Methyltransferase</keyword>
<evidence type="ECO:0000256" key="3">
    <source>
        <dbReference type="ARBA" id="ARBA00022679"/>
    </source>
</evidence>
<dbReference type="InterPro" id="IPR003356">
    <property type="entry name" value="DNA_methylase_A-5"/>
</dbReference>